<dbReference type="AlphaFoldDB" id="A0AA86NSI1"/>
<dbReference type="Pfam" id="PF00867">
    <property type="entry name" value="XPG_I"/>
    <property type="match status" value="1"/>
</dbReference>
<dbReference type="PRINTS" id="PR00853">
    <property type="entry name" value="XPGRADSUPER"/>
</dbReference>
<evidence type="ECO:0000256" key="3">
    <source>
        <dbReference type="ARBA" id="ARBA00022842"/>
    </source>
</evidence>
<keyword evidence="1" id="KW-0479">Metal-binding</keyword>
<reference evidence="6 7" key="2">
    <citation type="submission" date="2024-07" db="EMBL/GenBank/DDBJ databases">
        <authorList>
            <person name="Akdeniz Z."/>
        </authorList>
    </citation>
    <scope>NUCLEOTIDE SEQUENCE [LARGE SCALE GENOMIC DNA]</scope>
</reference>
<keyword evidence="3" id="KW-0460">Magnesium</keyword>
<keyword evidence="5" id="KW-0269">Exonuclease</keyword>
<dbReference type="SUPFAM" id="SSF88723">
    <property type="entry name" value="PIN domain-like"/>
    <property type="match status" value="1"/>
</dbReference>
<dbReference type="Proteomes" id="UP001642409">
    <property type="component" value="Unassembled WGS sequence"/>
</dbReference>
<dbReference type="InterPro" id="IPR029060">
    <property type="entry name" value="PIN-like_dom_sf"/>
</dbReference>
<name>A0AA86NSI1_9EUKA</name>
<gene>
    <name evidence="5" type="ORF">HINF_LOCUS11735</name>
    <name evidence="6" type="ORF">HINF_LOCUS29103</name>
</gene>
<evidence type="ECO:0000313" key="6">
    <source>
        <dbReference type="EMBL" id="CAL6023375.1"/>
    </source>
</evidence>
<evidence type="ECO:0000256" key="1">
    <source>
        <dbReference type="ARBA" id="ARBA00022723"/>
    </source>
</evidence>
<evidence type="ECO:0000259" key="4">
    <source>
        <dbReference type="SMART" id="SM00484"/>
    </source>
</evidence>
<evidence type="ECO:0000313" key="7">
    <source>
        <dbReference type="Proteomes" id="UP001642409"/>
    </source>
</evidence>
<sequence length="369" mass="42534">MGFHGLSQNKGANITKYYIKNQNVAIDGYNILFRFRRQCADVVATGNLDLIAKKIAQFIKGTVYLANMTYLVWDGKGLPTKANKSVPKYLLQQEALNQNAAQFKETKEHSYELLLKAFWLNAPEVQRLNQILENMFPKKLKAFIAPFECDYQLAWMHQQKIIDFVISNDNDLVLFGIPLIRYFDGFNGELLTLSDLCFEGSMQDYIIQQILNGCDYFPYKCGLTYNTSQFSFNGDPGEYGTLNKCVQALITSLMVMRYQMILNLRTKKLEHWQPILDEDDQFTKFMPKNALGFVSKEVVLLSRTDVQINNRAQNQKIIQSVAKVLKMEVKGEKVKLPGIDWVDISCKSIYDEFLSQQSDDVKEKWSYAE</sequence>
<proteinExistence type="predicted"/>
<organism evidence="5">
    <name type="scientific">Hexamita inflata</name>
    <dbReference type="NCBI Taxonomy" id="28002"/>
    <lineage>
        <taxon>Eukaryota</taxon>
        <taxon>Metamonada</taxon>
        <taxon>Diplomonadida</taxon>
        <taxon>Hexamitidae</taxon>
        <taxon>Hexamitinae</taxon>
        <taxon>Hexamita</taxon>
    </lineage>
</organism>
<keyword evidence="7" id="KW-1185">Reference proteome</keyword>
<dbReference type="EMBL" id="CAXDID020000093">
    <property type="protein sequence ID" value="CAL6023375.1"/>
    <property type="molecule type" value="Genomic_DNA"/>
</dbReference>
<keyword evidence="5" id="KW-0378">Hydrolase</keyword>
<dbReference type="PANTHER" id="PTHR11081">
    <property type="entry name" value="FLAP ENDONUCLEASE FAMILY MEMBER"/>
    <property type="match status" value="1"/>
</dbReference>
<dbReference type="InterPro" id="IPR006084">
    <property type="entry name" value="XPG/Rad2"/>
</dbReference>
<protein>
    <submittedName>
        <fullName evidence="5">Exonuclease family protein</fullName>
    </submittedName>
    <submittedName>
        <fullName evidence="6">Exonuclease_family protein</fullName>
    </submittedName>
</protein>
<reference evidence="5" key="1">
    <citation type="submission" date="2023-06" db="EMBL/GenBank/DDBJ databases">
        <authorList>
            <person name="Kurt Z."/>
        </authorList>
    </citation>
    <scope>NUCLEOTIDE SEQUENCE</scope>
</reference>
<dbReference type="EMBL" id="CATOUU010000302">
    <property type="protein sequence ID" value="CAI9924090.1"/>
    <property type="molecule type" value="Genomic_DNA"/>
</dbReference>
<dbReference type="InterPro" id="IPR006086">
    <property type="entry name" value="XPG-I_dom"/>
</dbReference>
<dbReference type="SMART" id="SM00484">
    <property type="entry name" value="XPGI"/>
    <property type="match status" value="1"/>
</dbReference>
<feature type="domain" description="XPG-I" evidence="4">
    <location>
        <begin position="140"/>
        <end position="216"/>
    </location>
</feature>
<comment type="caution">
    <text evidence="5">The sequence shown here is derived from an EMBL/GenBank/DDBJ whole genome shotgun (WGS) entry which is preliminary data.</text>
</comment>
<dbReference type="GO" id="GO:0004527">
    <property type="term" value="F:exonuclease activity"/>
    <property type="evidence" value="ECO:0007669"/>
    <property type="project" value="UniProtKB-KW"/>
</dbReference>
<keyword evidence="2" id="KW-0255">Endonuclease</keyword>
<dbReference type="Gene3D" id="3.40.50.1010">
    <property type="entry name" value="5'-nuclease"/>
    <property type="match status" value="1"/>
</dbReference>
<accession>A0AA86NSI1</accession>
<evidence type="ECO:0000313" key="5">
    <source>
        <dbReference type="EMBL" id="CAI9924090.1"/>
    </source>
</evidence>
<keyword evidence="5" id="KW-0540">Nuclease</keyword>
<dbReference type="PANTHER" id="PTHR11081:SF9">
    <property type="entry name" value="FLAP ENDONUCLEASE 1"/>
    <property type="match status" value="1"/>
</dbReference>
<evidence type="ECO:0000256" key="2">
    <source>
        <dbReference type="ARBA" id="ARBA00022759"/>
    </source>
</evidence>
<dbReference type="GO" id="GO:0046872">
    <property type="term" value="F:metal ion binding"/>
    <property type="evidence" value="ECO:0007669"/>
    <property type="project" value="UniProtKB-KW"/>
</dbReference>
<dbReference type="GO" id="GO:0017108">
    <property type="term" value="F:5'-flap endonuclease activity"/>
    <property type="evidence" value="ECO:0007669"/>
    <property type="project" value="TreeGrafter"/>
</dbReference>